<dbReference type="Proteomes" id="UP000094526">
    <property type="component" value="Unassembled WGS sequence"/>
</dbReference>
<dbReference type="EMBL" id="LGRB01000020">
    <property type="protein sequence ID" value="OCT45351.1"/>
    <property type="molecule type" value="Genomic_DNA"/>
</dbReference>
<proteinExistence type="predicted"/>
<evidence type="ECO:0000313" key="2">
    <source>
        <dbReference type="EMBL" id="OCT45351.1"/>
    </source>
</evidence>
<feature type="region of interest" description="Disordered" evidence="1">
    <location>
        <begin position="23"/>
        <end position="48"/>
    </location>
</feature>
<reference evidence="3" key="1">
    <citation type="submission" date="2015-07" db="EMBL/GenBank/DDBJ databases">
        <authorList>
            <person name="Teixeira M.M."/>
            <person name="Souza R.C."/>
            <person name="Almeida L.G."/>
            <person name="Vicente V.A."/>
            <person name="de Hoog S."/>
            <person name="Bocca A.L."/>
            <person name="de Almeida S.R."/>
            <person name="Vasconcelos A.T."/>
            <person name="Felipe M.S."/>
        </authorList>
    </citation>
    <scope>NUCLEOTIDE SEQUENCE [LARGE SCALE GENOMIC DNA]</scope>
    <source>
        <strain evidence="3">KSF</strain>
    </source>
</reference>
<accession>A0A1C1CA59</accession>
<evidence type="ECO:0000313" key="3">
    <source>
        <dbReference type="Proteomes" id="UP000094526"/>
    </source>
</evidence>
<feature type="region of interest" description="Disordered" evidence="1">
    <location>
        <begin position="100"/>
        <end position="125"/>
    </location>
</feature>
<dbReference type="VEuPathDB" id="FungiDB:CLCR_06306"/>
<name>A0A1C1CA59_9EURO</name>
<protein>
    <submittedName>
        <fullName evidence="2">Uncharacterized protein</fullName>
    </submittedName>
</protein>
<sequence>MGLIKLAMLAGAGMYAVDKYTQSRRKGHLQQDPNHHARNPQQYIDNGVPDQHHYYYTEAKLGSQQQQQQQKVIPLEFTDRRNQQPQQQQGAQPRYLLTNESNVPVPVPPPHPAPQTAYTKSEGSSLPQYHNYGQQRAQGYVEENEIVSQSEFGGSKNRRGAGGSGSTALLNTLMQNVGGLKDGKGRDMVNQFLK</sequence>
<comment type="caution">
    <text evidence="2">The sequence shown here is derived from an EMBL/GenBank/DDBJ whole genome shotgun (WGS) entry which is preliminary data.</text>
</comment>
<keyword evidence="3" id="KW-1185">Reference proteome</keyword>
<evidence type="ECO:0000256" key="1">
    <source>
        <dbReference type="SAM" id="MobiDB-lite"/>
    </source>
</evidence>
<gene>
    <name evidence="2" type="ORF">CLCR_06306</name>
</gene>
<organism evidence="2 3">
    <name type="scientific">Cladophialophora carrionii</name>
    <dbReference type="NCBI Taxonomy" id="86049"/>
    <lineage>
        <taxon>Eukaryota</taxon>
        <taxon>Fungi</taxon>
        <taxon>Dikarya</taxon>
        <taxon>Ascomycota</taxon>
        <taxon>Pezizomycotina</taxon>
        <taxon>Eurotiomycetes</taxon>
        <taxon>Chaetothyriomycetidae</taxon>
        <taxon>Chaetothyriales</taxon>
        <taxon>Herpotrichiellaceae</taxon>
        <taxon>Cladophialophora</taxon>
    </lineage>
</organism>
<feature type="compositionally biased region" description="Polar residues" evidence="1">
    <location>
        <begin position="116"/>
        <end position="125"/>
    </location>
</feature>
<dbReference type="AlphaFoldDB" id="A0A1C1CA59"/>
<dbReference type="VEuPathDB" id="FungiDB:G647_07985"/>
<dbReference type="OrthoDB" id="4120939at2759"/>